<dbReference type="Proteomes" id="UP001519271">
    <property type="component" value="Unassembled WGS sequence"/>
</dbReference>
<accession>A0ABS4G3Y6</accession>
<comment type="caution">
    <text evidence="2">The sequence shown here is derived from an EMBL/GenBank/DDBJ whole genome shotgun (WGS) entry which is preliminary data.</text>
</comment>
<sequence length="507" mass="56942">MKRTNRIITHVIRIITLMACTLMLFGCSLGISGNERVVHAPEPATLEIEGSYSYLSVVPLEGTVEISESDYKSLTAYFDTKEARVGSETVKSPEYKVKLVNVFDFLLNRYRLNPSRLNLKDGEMEVYDISTENKSFYQVFSLEKDMIGIIQGKNFIKLVRSGDAVPTTEKSSGAAPEMDMAFDSSSKVISYQPKAGVLIGLKSERTKDEGTAYRTLWIYSNGEFQDAYEVRDILFPRKEFMLLSVQRYIEENKVFESLLIKPAGRQVITENELGTPVVTAERFIDVGFVGNDYIGITQGTSISKADMSLPYQKILAVDNYTEYRGVNITEIAGEEGMEALKSSYESESIRDSSLETKGGSIGNLSESLAMERRNGHWVLTARLNSVREPAKDYKDITVSLIPPAKLVTYDELQVSWSRIKEMVPEAKDVINAPGNAFVIVRTPRYLIMFMYDENMNLSVRPAMTIAVDEDEEIIMAEWARGDFVDRWTETASSAGVKVHPEVSVKDN</sequence>
<keyword evidence="3" id="KW-1185">Reference proteome</keyword>
<dbReference type="EMBL" id="JAGGKC010000012">
    <property type="protein sequence ID" value="MBP1919260.1"/>
    <property type="molecule type" value="Genomic_DNA"/>
</dbReference>
<evidence type="ECO:0000256" key="1">
    <source>
        <dbReference type="SAM" id="Phobius"/>
    </source>
</evidence>
<keyword evidence="1" id="KW-0812">Transmembrane</keyword>
<gene>
    <name evidence="2" type="ORF">J2Z34_001748</name>
</gene>
<keyword evidence="1" id="KW-0472">Membrane</keyword>
<organism evidence="2 3">
    <name type="scientific">Youngiibacter multivorans</name>
    <dbReference type="NCBI Taxonomy" id="937251"/>
    <lineage>
        <taxon>Bacteria</taxon>
        <taxon>Bacillati</taxon>
        <taxon>Bacillota</taxon>
        <taxon>Clostridia</taxon>
        <taxon>Eubacteriales</taxon>
        <taxon>Clostridiaceae</taxon>
        <taxon>Youngiibacter</taxon>
    </lineage>
</organism>
<evidence type="ECO:0000313" key="2">
    <source>
        <dbReference type="EMBL" id="MBP1919260.1"/>
    </source>
</evidence>
<protein>
    <submittedName>
        <fullName evidence="2">Uncharacterized protein</fullName>
    </submittedName>
</protein>
<name>A0ABS4G3Y6_9CLOT</name>
<dbReference type="RefSeq" id="WP_209459465.1">
    <property type="nucleotide sequence ID" value="NZ_JAGGKC010000012.1"/>
</dbReference>
<evidence type="ECO:0000313" key="3">
    <source>
        <dbReference type="Proteomes" id="UP001519271"/>
    </source>
</evidence>
<reference evidence="2 3" key="1">
    <citation type="submission" date="2021-03" db="EMBL/GenBank/DDBJ databases">
        <title>Genomic Encyclopedia of Type Strains, Phase IV (KMG-IV): sequencing the most valuable type-strain genomes for metagenomic binning, comparative biology and taxonomic classification.</title>
        <authorList>
            <person name="Goeker M."/>
        </authorList>
    </citation>
    <scope>NUCLEOTIDE SEQUENCE [LARGE SCALE GENOMIC DNA]</scope>
    <source>
        <strain evidence="2 3">DSM 6139</strain>
    </source>
</reference>
<dbReference type="PROSITE" id="PS51257">
    <property type="entry name" value="PROKAR_LIPOPROTEIN"/>
    <property type="match status" value="1"/>
</dbReference>
<keyword evidence="1" id="KW-1133">Transmembrane helix</keyword>
<feature type="transmembrane region" description="Helical" evidence="1">
    <location>
        <begin position="12"/>
        <end position="31"/>
    </location>
</feature>
<proteinExistence type="predicted"/>